<reference evidence="1 2" key="1">
    <citation type="submission" date="2020-05" db="EMBL/GenBank/DDBJ databases">
        <title>Complete genome sequencing of Campylobacter and Arcobacter type strains.</title>
        <authorList>
            <person name="Miller W.G."/>
            <person name="Yee E."/>
        </authorList>
    </citation>
    <scope>NUCLEOTIDE SEQUENCE [LARGE SCALE GENOMIC DNA]</scope>
    <source>
        <strain evidence="1 2">LMG 6451</strain>
    </source>
</reference>
<evidence type="ECO:0000313" key="2">
    <source>
        <dbReference type="Proteomes" id="UP000509722"/>
    </source>
</evidence>
<dbReference type="EMBL" id="CP053832">
    <property type="protein sequence ID" value="QKF84530.1"/>
    <property type="molecule type" value="Genomic_DNA"/>
</dbReference>
<organism evidence="1 2">
    <name type="scientific">Campylobacter ureolyticus</name>
    <dbReference type="NCBI Taxonomy" id="827"/>
    <lineage>
        <taxon>Bacteria</taxon>
        <taxon>Pseudomonadati</taxon>
        <taxon>Campylobacterota</taxon>
        <taxon>Epsilonproteobacteria</taxon>
        <taxon>Campylobacterales</taxon>
        <taxon>Campylobacteraceae</taxon>
        <taxon>Campylobacter</taxon>
    </lineage>
</organism>
<dbReference type="RefSeq" id="WP_115651849.1">
    <property type="nucleotide sequence ID" value="NZ_CP053832.1"/>
</dbReference>
<dbReference type="InterPro" id="IPR011049">
    <property type="entry name" value="Serralysin-like_metalloprot_C"/>
</dbReference>
<dbReference type="GO" id="GO:0005509">
    <property type="term" value="F:calcium ion binding"/>
    <property type="evidence" value="ECO:0007669"/>
    <property type="project" value="InterPro"/>
</dbReference>
<evidence type="ECO:0000313" key="1">
    <source>
        <dbReference type="EMBL" id="QKF84530.1"/>
    </source>
</evidence>
<dbReference type="Pfam" id="PF00353">
    <property type="entry name" value="HemolysinCabind"/>
    <property type="match status" value="3"/>
</dbReference>
<dbReference type="AlphaFoldDB" id="A0AAE7EAE4"/>
<dbReference type="InterPro" id="IPR001343">
    <property type="entry name" value="Hemolysn_Ca-bd"/>
</dbReference>
<dbReference type="GeneID" id="77175952"/>
<dbReference type="Proteomes" id="UP000509722">
    <property type="component" value="Chromosome"/>
</dbReference>
<name>A0AAE7EAE4_9BACT</name>
<proteinExistence type="predicted"/>
<protein>
    <submittedName>
        <fullName evidence="1">Calcium-binding protein, RTX toxin-related</fullName>
    </submittedName>
</protein>
<dbReference type="Gene3D" id="2.160.20.160">
    <property type="match status" value="1"/>
</dbReference>
<gene>
    <name evidence="1" type="ORF">CURT_1050</name>
</gene>
<sequence length="595" mass="66622">MTEFNKEQETQKFKTAITDFFGITEGGEIKAGGITATAKHVMNAIFEFVQASAKDMDITGFEISSAGIGITFDLAKGYIETTLDGRDRSGASPELYARPDIHFFKLLAKGLVTGTADFFIDKKVKLAGEKLPKIVRTQFSFLKNLSISQITSKTFDTFFGSQYVTIDFTKDRKSSEVLERKYIIQDNLKQSLKHYWSDIKSDINSLERVIIKTDDSGGNIIYYEDMEKDGNLDNTYEFPTNNKTHLLEFLKRFDVGYERDEKNPVHIKLSSKKQLITNYYANYGAGASQIMGDLTNEKLKHSAQHCLKELVGYTLLGNELNLIEYEDLDIYSNKHLDARVNFFSNLITKETKYGEDKTHTYYLDTKTNKHTGRLNSGGDLLRVYNSMNIFVDGSYSLSQNQKNNRKINIFGYSGNDSISLNIKDNAYIEAGLGSDTITTGSGNDTIYTNADIDDRFDNEDKNTTNTVNSGAGDDTIYGSKGIDIITTKKGTNHIYTKSGDDEVNVEDGKNYIYLGSGSDKVNTNNGTNYIYTEINNTNENDQDTKDDINTVVITTGQNYIYGGKGVENLHILEGVNNANLGNGKNTVDIKMEQIL</sequence>
<dbReference type="SUPFAM" id="SSF51120">
    <property type="entry name" value="beta-Roll"/>
    <property type="match status" value="1"/>
</dbReference>
<accession>A0AAE7EAE4</accession>